<dbReference type="PANTHER" id="PTHR37828">
    <property type="entry name" value="GSR2449 PROTEIN"/>
    <property type="match status" value="1"/>
</dbReference>
<comment type="caution">
    <text evidence="3">The sequence shown here is derived from an EMBL/GenBank/DDBJ whole genome shotgun (WGS) entry which is preliminary data.</text>
</comment>
<dbReference type="InterPro" id="IPR011008">
    <property type="entry name" value="Dimeric_a/b-barrel"/>
</dbReference>
<protein>
    <recommendedName>
        <fullName evidence="2">YCII-related domain-containing protein</fullName>
    </recommendedName>
</protein>
<evidence type="ECO:0000313" key="3">
    <source>
        <dbReference type="EMBL" id="KAA2251169.1"/>
    </source>
</evidence>
<dbReference type="PANTHER" id="PTHR37828:SF1">
    <property type="entry name" value="YCII-RELATED DOMAIN-CONTAINING PROTEIN"/>
    <property type="match status" value="1"/>
</dbReference>
<comment type="similarity">
    <text evidence="1">Belongs to the YciI family.</text>
</comment>
<dbReference type="RefSeq" id="WP_149854708.1">
    <property type="nucleotide sequence ID" value="NZ_VUOB01000085.1"/>
</dbReference>
<proteinExistence type="inferred from homology"/>
<sequence length="92" mass="9677">MFLITLTYVAPLETIDSLRAAHYDNPDGVFAKGLVRLAGPLVPRTGGLIVAEGERAEIEAAVATDPFVTSGAATVQITEFTATRNEFVGRAG</sequence>
<dbReference type="InterPro" id="IPR005545">
    <property type="entry name" value="YCII"/>
</dbReference>
<evidence type="ECO:0000313" key="4">
    <source>
        <dbReference type="Proteomes" id="UP000323454"/>
    </source>
</evidence>
<reference evidence="3 4" key="2">
    <citation type="submission" date="2019-09" db="EMBL/GenBank/DDBJ databases">
        <authorList>
            <person name="Jin C."/>
        </authorList>
    </citation>
    <scope>NUCLEOTIDE SEQUENCE [LARGE SCALE GENOMIC DNA]</scope>
    <source>
        <strain evidence="3 4">AN110305</strain>
    </source>
</reference>
<reference evidence="3 4" key="1">
    <citation type="submission" date="2019-09" db="EMBL/GenBank/DDBJ databases">
        <title>Goodfellowia gen. nov., a new genus of the Pseudonocardineae related to Actinoalloteichus, containing Goodfellowia coeruleoviolacea gen. nov., comb. nov. gen. nov., comb. nov.</title>
        <authorList>
            <person name="Labeda D."/>
        </authorList>
    </citation>
    <scope>NUCLEOTIDE SEQUENCE [LARGE SCALE GENOMIC DNA]</scope>
    <source>
        <strain evidence="3 4">AN110305</strain>
    </source>
</reference>
<gene>
    <name evidence="3" type="ORF">F0L68_37720</name>
</gene>
<name>A0A5B2WL27_9PSEU</name>
<dbReference type="AlphaFoldDB" id="A0A5B2WL27"/>
<dbReference type="OrthoDB" id="9814407at2"/>
<evidence type="ECO:0000256" key="1">
    <source>
        <dbReference type="ARBA" id="ARBA00007689"/>
    </source>
</evidence>
<dbReference type="Pfam" id="PF03795">
    <property type="entry name" value="YCII"/>
    <property type="match status" value="1"/>
</dbReference>
<accession>A0A5B2WL27</accession>
<dbReference type="EMBL" id="VUOB01000085">
    <property type="protein sequence ID" value="KAA2251169.1"/>
    <property type="molecule type" value="Genomic_DNA"/>
</dbReference>
<feature type="domain" description="YCII-related" evidence="2">
    <location>
        <begin position="1"/>
        <end position="81"/>
    </location>
</feature>
<evidence type="ECO:0000259" key="2">
    <source>
        <dbReference type="Pfam" id="PF03795"/>
    </source>
</evidence>
<organism evidence="3 4">
    <name type="scientific">Solihabitans fulvus</name>
    <dbReference type="NCBI Taxonomy" id="1892852"/>
    <lineage>
        <taxon>Bacteria</taxon>
        <taxon>Bacillati</taxon>
        <taxon>Actinomycetota</taxon>
        <taxon>Actinomycetes</taxon>
        <taxon>Pseudonocardiales</taxon>
        <taxon>Pseudonocardiaceae</taxon>
        <taxon>Solihabitans</taxon>
    </lineage>
</organism>
<dbReference type="Gene3D" id="3.30.70.1060">
    <property type="entry name" value="Dimeric alpha+beta barrel"/>
    <property type="match status" value="1"/>
</dbReference>
<dbReference type="Proteomes" id="UP000323454">
    <property type="component" value="Unassembled WGS sequence"/>
</dbReference>
<keyword evidence="4" id="KW-1185">Reference proteome</keyword>
<dbReference type="SUPFAM" id="SSF54909">
    <property type="entry name" value="Dimeric alpha+beta barrel"/>
    <property type="match status" value="1"/>
</dbReference>